<dbReference type="Pfam" id="PF07727">
    <property type="entry name" value="RVT_2"/>
    <property type="match status" value="1"/>
</dbReference>
<gene>
    <name evidence="2" type="ORF">PVK06_047221</name>
</gene>
<dbReference type="EMBL" id="JARKNE010000013">
    <property type="protein sequence ID" value="KAK5771047.1"/>
    <property type="molecule type" value="Genomic_DNA"/>
</dbReference>
<proteinExistence type="predicted"/>
<dbReference type="Proteomes" id="UP001358586">
    <property type="component" value="Chromosome 13"/>
</dbReference>
<accession>A0ABR0MEM2</accession>
<protein>
    <recommendedName>
        <fullName evidence="1">Reverse transcriptase Ty1/copia-type domain-containing protein</fullName>
    </recommendedName>
</protein>
<evidence type="ECO:0000313" key="3">
    <source>
        <dbReference type="Proteomes" id="UP001358586"/>
    </source>
</evidence>
<reference evidence="2 3" key="1">
    <citation type="submission" date="2023-03" db="EMBL/GenBank/DDBJ databases">
        <title>WGS of Gossypium arboreum.</title>
        <authorList>
            <person name="Yu D."/>
        </authorList>
    </citation>
    <scope>NUCLEOTIDE SEQUENCE [LARGE SCALE GENOMIC DNA]</scope>
    <source>
        <tissue evidence="2">Leaf</tissue>
    </source>
</reference>
<evidence type="ECO:0000259" key="1">
    <source>
        <dbReference type="Pfam" id="PF07727"/>
    </source>
</evidence>
<organism evidence="2 3">
    <name type="scientific">Gossypium arboreum</name>
    <name type="common">Tree cotton</name>
    <name type="synonym">Gossypium nanking</name>
    <dbReference type="NCBI Taxonomy" id="29729"/>
    <lineage>
        <taxon>Eukaryota</taxon>
        <taxon>Viridiplantae</taxon>
        <taxon>Streptophyta</taxon>
        <taxon>Embryophyta</taxon>
        <taxon>Tracheophyta</taxon>
        <taxon>Spermatophyta</taxon>
        <taxon>Magnoliopsida</taxon>
        <taxon>eudicotyledons</taxon>
        <taxon>Gunneridae</taxon>
        <taxon>Pentapetalae</taxon>
        <taxon>rosids</taxon>
        <taxon>malvids</taxon>
        <taxon>Malvales</taxon>
        <taxon>Malvaceae</taxon>
        <taxon>Malvoideae</taxon>
        <taxon>Gossypium</taxon>
    </lineage>
</organism>
<feature type="domain" description="Reverse transcriptase Ty1/copia-type" evidence="1">
    <location>
        <begin position="1"/>
        <end position="87"/>
    </location>
</feature>
<name>A0ABR0MEM2_GOSAR</name>
<dbReference type="InterPro" id="IPR013103">
    <property type="entry name" value="RVT_2"/>
</dbReference>
<evidence type="ECO:0000313" key="2">
    <source>
        <dbReference type="EMBL" id="KAK5771047.1"/>
    </source>
</evidence>
<keyword evidence="3" id="KW-1185">Reference proteome</keyword>
<comment type="caution">
    <text evidence="2">The sequence shown here is derived from an EMBL/GenBank/DDBJ whole genome shotgun (WGS) entry which is preliminary data.</text>
</comment>
<sequence>MDVKTTFLNGDLDEEINMEQPSGFVASSMEDKVCRLKKSLYAFKQAPKQWYEKFYKSILSFSFIVNGADPYVYSKMFGSDCVIISLYNNLGVRIFRCPAILEGYCNANLVTNNDEMISTSGYVFTLGGVVIWWKFAKQTCIARFMMESEFIALNLVG</sequence>